<dbReference type="Pfam" id="PF00067">
    <property type="entry name" value="p450"/>
    <property type="match status" value="1"/>
</dbReference>
<sequence>MTLPADTWGLHDAHFWLRGQTREHPVEFDAERGMWIITGHAEVLAALSDPTRFLSNLSSAFPDTVDMSFNEGNLIQMDGDAHRKLRRLVSNAFTPKVVADLAPRIAELTGELLDAVDGQEEIELVAALAYPLPVIVIAELLGVPASDRELFRQWVDVLFENPQAFSLNDDQEKLKEDFAEQTTVLKPMTEYLIGHAAERRRAPRQDLLTRLVQAEVDGQRLSDTEVVNFAGLLLVAGHITTTMLLGNTVLCLDSFPDQAERVRADRSLVPTAIEESLRMLSPFATTARVTAEDVELAGRVIPEGQLVLPMLGAANRDPRQFDRPQEFDPARDPNPHIAFGRGAHFCLGAPLARLEGRIAVNLLLDRFPAMRTIPGRPPTFMASPDMTGVNALPLRVTA</sequence>
<dbReference type="PANTHER" id="PTHR46696:SF1">
    <property type="entry name" value="CYTOCHROME P450 YJIB-RELATED"/>
    <property type="match status" value="1"/>
</dbReference>
<keyword evidence="2" id="KW-0479">Metal-binding</keyword>
<dbReference type="PRINTS" id="PR00359">
    <property type="entry name" value="BP450"/>
</dbReference>
<accession>A0ABP7SJ55</accession>
<dbReference type="InterPro" id="IPR017972">
    <property type="entry name" value="Cyt_P450_CS"/>
</dbReference>
<keyword evidence="4" id="KW-1185">Reference proteome</keyword>
<proteinExistence type="inferred from homology"/>
<dbReference type="PROSITE" id="PS00086">
    <property type="entry name" value="CYTOCHROME_P450"/>
    <property type="match status" value="1"/>
</dbReference>
<name>A0ABP7SJ55_9PSEU</name>
<evidence type="ECO:0000313" key="4">
    <source>
        <dbReference type="Proteomes" id="UP001501747"/>
    </source>
</evidence>
<dbReference type="SUPFAM" id="SSF48264">
    <property type="entry name" value="Cytochrome P450"/>
    <property type="match status" value="1"/>
</dbReference>
<dbReference type="CDD" id="cd11032">
    <property type="entry name" value="P450_EryK-like"/>
    <property type="match status" value="1"/>
</dbReference>
<protein>
    <submittedName>
        <fullName evidence="3">Cytochrome P450</fullName>
    </submittedName>
</protein>
<dbReference type="InterPro" id="IPR036396">
    <property type="entry name" value="Cyt_P450_sf"/>
</dbReference>
<dbReference type="InterPro" id="IPR002397">
    <property type="entry name" value="Cyt_P450_B"/>
</dbReference>
<reference evidence="4" key="1">
    <citation type="journal article" date="2019" name="Int. J. Syst. Evol. Microbiol.">
        <title>The Global Catalogue of Microorganisms (GCM) 10K type strain sequencing project: providing services to taxonomists for standard genome sequencing and annotation.</title>
        <authorList>
            <consortium name="The Broad Institute Genomics Platform"/>
            <consortium name="The Broad Institute Genome Sequencing Center for Infectious Disease"/>
            <person name="Wu L."/>
            <person name="Ma J."/>
        </authorList>
    </citation>
    <scope>NUCLEOTIDE SEQUENCE [LARGE SCALE GENOMIC DNA]</scope>
    <source>
        <strain evidence="4">JCM 17342</strain>
    </source>
</reference>
<comment type="similarity">
    <text evidence="1 2">Belongs to the cytochrome P450 family.</text>
</comment>
<gene>
    <name evidence="3" type="ORF">GCM10022247_38740</name>
</gene>
<dbReference type="InterPro" id="IPR001128">
    <property type="entry name" value="Cyt_P450"/>
</dbReference>
<keyword evidence="2" id="KW-0560">Oxidoreductase</keyword>
<evidence type="ECO:0000256" key="2">
    <source>
        <dbReference type="RuleBase" id="RU000461"/>
    </source>
</evidence>
<evidence type="ECO:0000256" key="1">
    <source>
        <dbReference type="ARBA" id="ARBA00010617"/>
    </source>
</evidence>
<dbReference type="PANTHER" id="PTHR46696">
    <property type="entry name" value="P450, PUTATIVE (EUROFUNG)-RELATED"/>
    <property type="match status" value="1"/>
</dbReference>
<keyword evidence="2" id="KW-0503">Monooxygenase</keyword>
<dbReference type="EMBL" id="BAABAL010000014">
    <property type="protein sequence ID" value="GAA4012399.1"/>
    <property type="molecule type" value="Genomic_DNA"/>
</dbReference>
<organism evidence="3 4">
    <name type="scientific">Allokutzneria multivorans</name>
    <dbReference type="NCBI Taxonomy" id="1142134"/>
    <lineage>
        <taxon>Bacteria</taxon>
        <taxon>Bacillati</taxon>
        <taxon>Actinomycetota</taxon>
        <taxon>Actinomycetes</taxon>
        <taxon>Pseudonocardiales</taxon>
        <taxon>Pseudonocardiaceae</taxon>
        <taxon>Allokutzneria</taxon>
    </lineage>
</organism>
<dbReference type="RefSeq" id="WP_344876709.1">
    <property type="nucleotide sequence ID" value="NZ_BAABAL010000014.1"/>
</dbReference>
<keyword evidence="2" id="KW-0408">Iron</keyword>
<dbReference type="Proteomes" id="UP001501747">
    <property type="component" value="Unassembled WGS sequence"/>
</dbReference>
<comment type="caution">
    <text evidence="3">The sequence shown here is derived from an EMBL/GenBank/DDBJ whole genome shotgun (WGS) entry which is preliminary data.</text>
</comment>
<keyword evidence="2" id="KW-0349">Heme</keyword>
<evidence type="ECO:0000313" key="3">
    <source>
        <dbReference type="EMBL" id="GAA4012399.1"/>
    </source>
</evidence>
<dbReference type="Gene3D" id="1.10.630.10">
    <property type="entry name" value="Cytochrome P450"/>
    <property type="match status" value="1"/>
</dbReference>